<dbReference type="OrthoDB" id="9810148at2"/>
<accession>A0A1I5TGQ0</accession>
<name>A0A1I5TGQ0_9BACT</name>
<dbReference type="Gene3D" id="3.40.50.300">
    <property type="entry name" value="P-loop containing nucleotide triphosphate hydrolases"/>
    <property type="match status" value="1"/>
</dbReference>
<dbReference type="FunFam" id="3.40.50.300:FF:000014">
    <property type="entry name" value="DNA polymerase III subunit gamma/tau"/>
    <property type="match status" value="1"/>
</dbReference>
<evidence type="ECO:0000256" key="1">
    <source>
        <dbReference type="ARBA" id="ARBA00006360"/>
    </source>
</evidence>
<dbReference type="SUPFAM" id="SSF52540">
    <property type="entry name" value="P-loop containing nucleoside triphosphate hydrolases"/>
    <property type="match status" value="1"/>
</dbReference>
<keyword evidence="3 8" id="KW-0547">Nucleotide-binding</keyword>
<dbReference type="Pfam" id="PF13177">
    <property type="entry name" value="DNA_pol3_delta2"/>
    <property type="match status" value="1"/>
</dbReference>
<proteinExistence type="inferred from homology"/>
<dbReference type="NCBIfam" id="NF006280">
    <property type="entry name" value="PRK08451.1"/>
    <property type="match status" value="1"/>
</dbReference>
<keyword evidence="4" id="KW-0862">Zinc</keyword>
<feature type="compositionally biased region" description="Polar residues" evidence="9">
    <location>
        <begin position="529"/>
        <end position="538"/>
    </location>
</feature>
<dbReference type="GO" id="GO:0003887">
    <property type="term" value="F:DNA-directed DNA polymerase activity"/>
    <property type="evidence" value="ECO:0007669"/>
    <property type="project" value="UniProtKB-KW"/>
</dbReference>
<comment type="similarity">
    <text evidence="1 8">Belongs to the DnaX/STICHEL family.</text>
</comment>
<dbReference type="GO" id="GO:0006261">
    <property type="term" value="P:DNA-templated DNA replication"/>
    <property type="evidence" value="ECO:0007669"/>
    <property type="project" value="TreeGrafter"/>
</dbReference>
<evidence type="ECO:0000313" key="12">
    <source>
        <dbReference type="Proteomes" id="UP000199227"/>
    </source>
</evidence>
<reference evidence="11 12" key="1">
    <citation type="submission" date="2016-10" db="EMBL/GenBank/DDBJ databases">
        <authorList>
            <person name="de Groot N.N."/>
        </authorList>
    </citation>
    <scope>NUCLEOTIDE SEQUENCE [LARGE SCALE GENOMIC DNA]</scope>
    <source>
        <strain evidence="11 12">EP1-55-1</strain>
    </source>
</reference>
<sequence>MSQALALKYRPKRFEDLIGQDSISQTLAQALDQNRLGHAYLFSGLRGSGKTSTARIFSKALLCEKGPTSKPCDVCEQCQMANEGRHIDIIEMDAASSRKIDDIRDLIEHTKYKPSVGRFKIFIIDEVHMLTKEAFNALLKTLEEPPEFVKFILATTDPLKLPATILSRTQHFRFKKIAKPLIIKHLEHILNIENIAYEPEALGILARSGSGSLRDTLTLLDQAIVYSKSHVDVATVTQMLGIVDPDFLEKLFDAVLQKDDKRIREYLVDLENYEAEMVIDEMSLFLKDKLLQNDPKFSPVILERFYRILADAKPLLALNTDGDFVLSLTIFKMVEAMNIKQIDEMIEELEKELSTTNPLPVKTNTPSNIKHQTSNIKNQISNTQHPPSAPIEPDNSILFKKLIQLIYDRNYELGKAFDESIEFVDFKDGVLSWVSNAEGKNRELLKNNFGVVRHLVQEVFGIGTKISLVKSDNPPKQKTEEPKPEAPQKEPTPNKQEPLQSKDEQPQSENQDANGTTDTSGMVEDVDFNNASCVTGNCSAEDPSKEIDVKDILNDPMVKKAQELFNAKKIVIRPKV</sequence>
<dbReference type="CDD" id="cd00009">
    <property type="entry name" value="AAA"/>
    <property type="match status" value="1"/>
</dbReference>
<feature type="compositionally biased region" description="Basic and acidic residues" evidence="9">
    <location>
        <begin position="473"/>
        <end position="488"/>
    </location>
</feature>
<dbReference type="Pfam" id="PF22608">
    <property type="entry name" value="DNAX_ATPase_lid"/>
    <property type="match status" value="1"/>
</dbReference>
<protein>
    <recommendedName>
        <fullName evidence="8">DNA polymerase III subunit gamma/tau</fullName>
        <ecNumber evidence="8">2.7.7.7</ecNumber>
    </recommendedName>
</protein>
<dbReference type="GO" id="GO:0005524">
    <property type="term" value="F:ATP binding"/>
    <property type="evidence" value="ECO:0007669"/>
    <property type="project" value="UniProtKB-KW"/>
</dbReference>
<evidence type="ECO:0000313" key="11">
    <source>
        <dbReference type="EMBL" id="SFP82252.1"/>
    </source>
</evidence>
<keyword evidence="8" id="KW-0548">Nucleotidyltransferase</keyword>
<feature type="compositionally biased region" description="Polar residues" evidence="9">
    <location>
        <begin position="507"/>
        <end position="520"/>
    </location>
</feature>
<keyword evidence="8" id="KW-0808">Transferase</keyword>
<evidence type="ECO:0000256" key="7">
    <source>
        <dbReference type="ARBA" id="ARBA00049244"/>
    </source>
</evidence>
<gene>
    <name evidence="8" type="primary">dnaX</name>
    <name evidence="11" type="ORF">SAMN05216234_1449</name>
</gene>
<evidence type="ECO:0000256" key="9">
    <source>
        <dbReference type="SAM" id="MobiDB-lite"/>
    </source>
</evidence>
<organism evidence="11 12">
    <name type="scientific">Hydrogenimonas thermophila</name>
    <dbReference type="NCBI Taxonomy" id="223786"/>
    <lineage>
        <taxon>Bacteria</taxon>
        <taxon>Pseudomonadati</taxon>
        <taxon>Campylobacterota</taxon>
        <taxon>Epsilonproteobacteria</taxon>
        <taxon>Campylobacterales</taxon>
        <taxon>Hydrogenimonadaceae</taxon>
        <taxon>Hydrogenimonas</taxon>
    </lineage>
</organism>
<dbReference type="EC" id="2.7.7.7" evidence="8"/>
<keyword evidence="8" id="KW-0235">DNA replication</keyword>
<dbReference type="AlphaFoldDB" id="A0A1I5TGQ0"/>
<keyword evidence="12" id="KW-1185">Reference proteome</keyword>
<keyword evidence="5 8" id="KW-0067">ATP-binding</keyword>
<dbReference type="PANTHER" id="PTHR11669">
    <property type="entry name" value="REPLICATION FACTOR C / DNA POLYMERASE III GAMMA-TAU SUBUNIT"/>
    <property type="match status" value="1"/>
</dbReference>
<dbReference type="NCBIfam" id="TIGR02397">
    <property type="entry name" value="dnaX_nterm"/>
    <property type="match status" value="1"/>
</dbReference>
<dbReference type="InterPro" id="IPR027417">
    <property type="entry name" value="P-loop_NTPase"/>
</dbReference>
<dbReference type="PANTHER" id="PTHR11669:SF0">
    <property type="entry name" value="PROTEIN STICHEL-LIKE 2"/>
    <property type="match status" value="1"/>
</dbReference>
<evidence type="ECO:0000256" key="2">
    <source>
        <dbReference type="ARBA" id="ARBA00022723"/>
    </source>
</evidence>
<dbReference type="GO" id="GO:0009360">
    <property type="term" value="C:DNA polymerase III complex"/>
    <property type="evidence" value="ECO:0007669"/>
    <property type="project" value="InterPro"/>
</dbReference>
<feature type="domain" description="AAA+ ATPase" evidence="10">
    <location>
        <begin position="36"/>
        <end position="178"/>
    </location>
</feature>
<evidence type="ECO:0000256" key="8">
    <source>
        <dbReference type="RuleBase" id="RU364063"/>
    </source>
</evidence>
<dbReference type="Proteomes" id="UP000199227">
    <property type="component" value="Unassembled WGS sequence"/>
</dbReference>
<dbReference type="CDD" id="cd18137">
    <property type="entry name" value="HLD_clamp_pol_III_gamma_tau"/>
    <property type="match status" value="1"/>
</dbReference>
<dbReference type="InterPro" id="IPR003593">
    <property type="entry name" value="AAA+_ATPase"/>
</dbReference>
<evidence type="ECO:0000256" key="4">
    <source>
        <dbReference type="ARBA" id="ARBA00022833"/>
    </source>
</evidence>
<dbReference type="SMART" id="SM00382">
    <property type="entry name" value="AAA"/>
    <property type="match status" value="1"/>
</dbReference>
<dbReference type="RefSeq" id="WP_092913799.1">
    <property type="nucleotide sequence ID" value="NZ_FOXB01000044.1"/>
</dbReference>
<evidence type="ECO:0000256" key="5">
    <source>
        <dbReference type="ARBA" id="ARBA00022840"/>
    </source>
</evidence>
<dbReference type="GO" id="GO:0046872">
    <property type="term" value="F:metal ion binding"/>
    <property type="evidence" value="ECO:0007669"/>
    <property type="project" value="UniProtKB-KW"/>
</dbReference>
<dbReference type="InterPro" id="IPR050238">
    <property type="entry name" value="DNA_Rep/Repair_Clamp_Loader"/>
</dbReference>
<feature type="region of interest" description="Disordered" evidence="9">
    <location>
        <begin position="468"/>
        <end position="542"/>
    </location>
</feature>
<evidence type="ECO:0000256" key="3">
    <source>
        <dbReference type="ARBA" id="ARBA00022741"/>
    </source>
</evidence>
<dbReference type="InterPro" id="IPR045085">
    <property type="entry name" value="HLD_clamp_pol_III_gamma_tau"/>
</dbReference>
<keyword evidence="2" id="KW-0479">Metal-binding</keyword>
<dbReference type="STRING" id="223786.SAMN05216234_1449"/>
<comment type="function">
    <text evidence="8">DNA polymerase III is a complex, multichain enzyme responsible for most of the replicative synthesis in bacteria. This DNA polymerase also exhibits 3' to 5' exonuclease activity.</text>
</comment>
<dbReference type="InterPro" id="IPR012763">
    <property type="entry name" value="DNA_pol_III_sug/sutau_N"/>
</dbReference>
<dbReference type="EMBL" id="FOXB01000044">
    <property type="protein sequence ID" value="SFP82252.1"/>
    <property type="molecule type" value="Genomic_DNA"/>
</dbReference>
<comment type="catalytic activity">
    <reaction evidence="7 8">
        <text>DNA(n) + a 2'-deoxyribonucleoside 5'-triphosphate = DNA(n+1) + diphosphate</text>
        <dbReference type="Rhea" id="RHEA:22508"/>
        <dbReference type="Rhea" id="RHEA-COMP:17339"/>
        <dbReference type="Rhea" id="RHEA-COMP:17340"/>
        <dbReference type="ChEBI" id="CHEBI:33019"/>
        <dbReference type="ChEBI" id="CHEBI:61560"/>
        <dbReference type="ChEBI" id="CHEBI:173112"/>
        <dbReference type="EC" id="2.7.7.7"/>
    </reaction>
</comment>
<dbReference type="Gene3D" id="1.10.8.60">
    <property type="match status" value="1"/>
</dbReference>
<evidence type="ECO:0000256" key="6">
    <source>
        <dbReference type="ARBA" id="ARBA00022932"/>
    </source>
</evidence>
<evidence type="ECO:0000259" key="10">
    <source>
        <dbReference type="SMART" id="SM00382"/>
    </source>
</evidence>
<keyword evidence="6 8" id="KW-0239">DNA-directed DNA polymerase</keyword>
<dbReference type="FunFam" id="1.10.8.60:FF:000013">
    <property type="entry name" value="DNA polymerase III subunit gamma/tau"/>
    <property type="match status" value="1"/>
</dbReference>
<comment type="subunit">
    <text evidence="8">DNA polymerase III contains a core (composed of alpha, epsilon and theta chains) that associates with a tau subunit. This core dimerizes to form the POLIII' complex. PolIII' associates with the gamma complex (composed of gamma, delta, delta', psi and chi chains) and with the beta chain to form the complete DNA polymerase III complex.</text>
</comment>